<keyword evidence="2" id="KW-1185">Reference proteome</keyword>
<dbReference type="EMBL" id="BRPK01000018">
    <property type="protein sequence ID" value="GLB44722.1"/>
    <property type="molecule type" value="Genomic_DNA"/>
</dbReference>
<organism evidence="1 2">
    <name type="scientific">Lyophyllum shimeji</name>
    <name type="common">Hon-shimeji</name>
    <name type="synonym">Tricholoma shimeji</name>
    <dbReference type="NCBI Taxonomy" id="47721"/>
    <lineage>
        <taxon>Eukaryota</taxon>
        <taxon>Fungi</taxon>
        <taxon>Dikarya</taxon>
        <taxon>Basidiomycota</taxon>
        <taxon>Agaricomycotina</taxon>
        <taxon>Agaricomycetes</taxon>
        <taxon>Agaricomycetidae</taxon>
        <taxon>Agaricales</taxon>
        <taxon>Tricholomatineae</taxon>
        <taxon>Lyophyllaceae</taxon>
        <taxon>Lyophyllum</taxon>
    </lineage>
</organism>
<evidence type="ECO:0000313" key="1">
    <source>
        <dbReference type="EMBL" id="GLB44722.1"/>
    </source>
</evidence>
<proteinExistence type="predicted"/>
<dbReference type="AlphaFoldDB" id="A0A9P3PXA4"/>
<sequence>MAVDGDANLPNTGPDAQAAPIISNADIDATGDGNGTGDDFDPIARTAQISRQIREAVRQALPAPMEQFFTVMVPGKVVNFADYSEGFDQDGQMTAPILPTVTELNNAILCDDMPVLAPVQLGPTGKSVARSYDAAISKLIPAGTTVGVDVADPQNLTAEEERYQKAMTWLLFKYKDGKTRVEIYSEKQELYTKAIERKTKAFNDALKRAMDDPRNTTPAQQRAAYDVWVSENARAYRNLMQAAYMDWVVNGLKEEVEYWFSIVDRDSAMARVEASKEAMRAAVVQDTDGSVEYQKVKLTPSNWAVIAKQKAESGKDQTKTVEWYSWEIARLQKMNAMLLALQKKKPVDPTQSPPP</sequence>
<gene>
    <name evidence="1" type="ORF">LshimejAT787_1800590</name>
</gene>
<protein>
    <submittedName>
        <fullName evidence="1">Uncharacterized protein</fullName>
    </submittedName>
</protein>
<comment type="caution">
    <text evidence="1">The sequence shown here is derived from an EMBL/GenBank/DDBJ whole genome shotgun (WGS) entry which is preliminary data.</text>
</comment>
<evidence type="ECO:0000313" key="2">
    <source>
        <dbReference type="Proteomes" id="UP001063166"/>
    </source>
</evidence>
<accession>A0A9P3PXA4</accession>
<name>A0A9P3PXA4_LYOSH</name>
<dbReference type="Proteomes" id="UP001063166">
    <property type="component" value="Unassembled WGS sequence"/>
</dbReference>
<reference evidence="1" key="1">
    <citation type="submission" date="2022-07" db="EMBL/GenBank/DDBJ databases">
        <title>The genome of Lyophyllum shimeji provides insight into the initial evolution of ectomycorrhizal fungal genome.</title>
        <authorList>
            <person name="Kobayashi Y."/>
            <person name="Shibata T."/>
            <person name="Hirakawa H."/>
            <person name="Shigenobu S."/>
            <person name="Nishiyama T."/>
            <person name="Yamada A."/>
            <person name="Hasebe M."/>
            <person name="Kawaguchi M."/>
        </authorList>
    </citation>
    <scope>NUCLEOTIDE SEQUENCE</scope>
    <source>
        <strain evidence="1">AT787</strain>
    </source>
</reference>
<dbReference type="OrthoDB" id="3261350at2759"/>